<evidence type="ECO:0000313" key="2">
    <source>
        <dbReference type="Proteomes" id="UP000238523"/>
    </source>
</evidence>
<sequence>MTKKTGTVRIGISGWTYAPWRGQFYPKDLRQKQELSYAARHFPSIEINGTFYGLQRPESFGRWRDETPDDFVFAVKGPRFITHMLRLQDIQTALANFLASGVLRLGPKLGPILWQFPPNMVFDPSLFESFLSLLPHDRDAAIALAKRHDWHIKGPAWLKCDGHQPIRHALEIRHESFRSPAFIEMLRRHKVALVCADTVKWPLLMDITADFVYCRLHGSEKLYVSGYEDEALDIWAQRIRAWATGGEPENATRVLAPVPVRNKSRDVYLYFDNTDVKLRAPIDADHLSHRLADLMPHSAPEAA</sequence>
<dbReference type="RefSeq" id="WP_105008010.1">
    <property type="nucleotide sequence ID" value="NZ_CP025012.1"/>
</dbReference>
<dbReference type="PANTHER" id="PTHR30348:SF4">
    <property type="entry name" value="DUF72 DOMAIN-CONTAINING PROTEIN"/>
    <property type="match status" value="1"/>
</dbReference>
<dbReference type="AlphaFoldDB" id="A0A2K9ZB13"/>
<accession>A0A2K9ZB13</accession>
<name>A0A2K9ZB13_RHILE</name>
<dbReference type="Gene3D" id="3.20.20.410">
    <property type="entry name" value="Protein of unknown function UPF0759"/>
    <property type="match status" value="1"/>
</dbReference>
<dbReference type="SUPFAM" id="SSF117396">
    <property type="entry name" value="TM1631-like"/>
    <property type="match status" value="1"/>
</dbReference>
<organism evidence="1 2">
    <name type="scientific">Rhizobium leguminosarum</name>
    <dbReference type="NCBI Taxonomy" id="384"/>
    <lineage>
        <taxon>Bacteria</taxon>
        <taxon>Pseudomonadati</taxon>
        <taxon>Pseudomonadota</taxon>
        <taxon>Alphaproteobacteria</taxon>
        <taxon>Hyphomicrobiales</taxon>
        <taxon>Rhizobiaceae</taxon>
        <taxon>Rhizobium/Agrobacterium group</taxon>
        <taxon>Rhizobium</taxon>
    </lineage>
</organism>
<reference evidence="1 2" key="1">
    <citation type="submission" date="2017-11" db="EMBL/GenBank/DDBJ databases">
        <title>Complete genome of Rhizobium leguminosarum Norway, an ineffective micro-symbiont.</title>
        <authorList>
            <person name="Hoffrichter A."/>
            <person name="Liang J."/>
            <person name="Brachmann A."/>
            <person name="Marin M."/>
        </authorList>
    </citation>
    <scope>NUCLEOTIDE SEQUENCE [LARGE SCALE GENOMIC DNA]</scope>
    <source>
        <strain evidence="1 2">Norway</strain>
    </source>
</reference>
<dbReference type="InterPro" id="IPR036520">
    <property type="entry name" value="UPF0759_sf"/>
</dbReference>
<dbReference type="EMBL" id="CP025012">
    <property type="protein sequence ID" value="AUW45419.1"/>
    <property type="molecule type" value="Genomic_DNA"/>
</dbReference>
<evidence type="ECO:0008006" key="3">
    <source>
        <dbReference type="Google" id="ProtNLM"/>
    </source>
</evidence>
<dbReference type="InterPro" id="IPR002763">
    <property type="entry name" value="DUF72"/>
</dbReference>
<proteinExistence type="predicted"/>
<dbReference type="Proteomes" id="UP000238523">
    <property type="component" value="Chromosome"/>
</dbReference>
<dbReference type="Pfam" id="PF01904">
    <property type="entry name" value="DUF72"/>
    <property type="match status" value="1"/>
</dbReference>
<evidence type="ECO:0000313" key="1">
    <source>
        <dbReference type="EMBL" id="AUW45419.1"/>
    </source>
</evidence>
<dbReference type="PANTHER" id="PTHR30348">
    <property type="entry name" value="UNCHARACTERIZED PROTEIN YECE"/>
    <property type="match status" value="1"/>
</dbReference>
<gene>
    <name evidence="1" type="ORF">CUJ84_Chr005131</name>
</gene>
<protein>
    <recommendedName>
        <fullName evidence="3">DUF72 domain-containing protein</fullName>
    </recommendedName>
</protein>